<evidence type="ECO:0000313" key="4">
    <source>
        <dbReference type="Proteomes" id="UP001497453"/>
    </source>
</evidence>
<proteinExistence type="predicted"/>
<gene>
    <name evidence="3" type="ORF">GFSPODELE1_LOCUS8088</name>
</gene>
<keyword evidence="2" id="KW-0812">Transmembrane</keyword>
<feature type="compositionally biased region" description="Acidic residues" evidence="1">
    <location>
        <begin position="78"/>
        <end position="97"/>
    </location>
</feature>
<feature type="region of interest" description="Disordered" evidence="1">
    <location>
        <begin position="74"/>
        <end position="97"/>
    </location>
</feature>
<evidence type="ECO:0000313" key="3">
    <source>
        <dbReference type="EMBL" id="CAL1710932.1"/>
    </source>
</evidence>
<accession>A0ABP1DUR2</accession>
<name>A0ABP1DUR2_9APHY</name>
<keyword evidence="2" id="KW-0472">Membrane</keyword>
<keyword evidence="4" id="KW-1185">Reference proteome</keyword>
<evidence type="ECO:0000256" key="1">
    <source>
        <dbReference type="SAM" id="MobiDB-lite"/>
    </source>
</evidence>
<organism evidence="3 4">
    <name type="scientific">Somion occarium</name>
    <dbReference type="NCBI Taxonomy" id="3059160"/>
    <lineage>
        <taxon>Eukaryota</taxon>
        <taxon>Fungi</taxon>
        <taxon>Dikarya</taxon>
        <taxon>Basidiomycota</taxon>
        <taxon>Agaricomycotina</taxon>
        <taxon>Agaricomycetes</taxon>
        <taxon>Polyporales</taxon>
        <taxon>Cerrenaceae</taxon>
        <taxon>Somion</taxon>
    </lineage>
</organism>
<protein>
    <submittedName>
        <fullName evidence="3">Uncharacterized protein</fullName>
    </submittedName>
</protein>
<reference evidence="4" key="1">
    <citation type="submission" date="2024-04" db="EMBL/GenBank/DDBJ databases">
        <authorList>
            <person name="Shaw F."/>
            <person name="Minotto A."/>
        </authorList>
    </citation>
    <scope>NUCLEOTIDE SEQUENCE [LARGE SCALE GENOMIC DNA]</scope>
</reference>
<feature type="transmembrane region" description="Helical" evidence="2">
    <location>
        <begin position="39"/>
        <end position="58"/>
    </location>
</feature>
<keyword evidence="2" id="KW-1133">Transmembrane helix</keyword>
<dbReference type="EMBL" id="OZ037949">
    <property type="protein sequence ID" value="CAL1710932.1"/>
    <property type="molecule type" value="Genomic_DNA"/>
</dbReference>
<evidence type="ECO:0000256" key="2">
    <source>
        <dbReference type="SAM" id="Phobius"/>
    </source>
</evidence>
<sequence>MNKEIKMIQKLFSGKRRTTSMKPSTSGNESDWPVRGHRYFLLVSGLCSLLICVFLCFFEEVGADKNGEGEAAALQETINEEPEAEAAAEAAEEPSEA</sequence>
<dbReference type="Proteomes" id="UP001497453">
    <property type="component" value="Chromosome 6"/>
</dbReference>